<dbReference type="EnsemblPlants" id="Pp3c2_9330V3.1">
    <property type="protein sequence ID" value="Pp3c2_9330V3.1"/>
    <property type="gene ID" value="Pp3c2_9330"/>
</dbReference>
<dbReference type="Gramene" id="Pp3c2_9330V3.1">
    <property type="protein sequence ID" value="Pp3c2_9330V3.1"/>
    <property type="gene ID" value="Pp3c2_9330"/>
</dbReference>
<reference evidence="1 3" key="2">
    <citation type="journal article" date="2018" name="Plant J.">
        <title>The Physcomitrella patens chromosome-scale assembly reveals moss genome structure and evolution.</title>
        <authorList>
            <person name="Lang D."/>
            <person name="Ullrich K.K."/>
            <person name="Murat F."/>
            <person name="Fuchs J."/>
            <person name="Jenkins J."/>
            <person name="Haas F.B."/>
            <person name="Piednoel M."/>
            <person name="Gundlach H."/>
            <person name="Van Bel M."/>
            <person name="Meyberg R."/>
            <person name="Vives C."/>
            <person name="Morata J."/>
            <person name="Symeonidi A."/>
            <person name="Hiss M."/>
            <person name="Muchero W."/>
            <person name="Kamisugi Y."/>
            <person name="Saleh O."/>
            <person name="Blanc G."/>
            <person name="Decker E.L."/>
            <person name="van Gessel N."/>
            <person name="Grimwood J."/>
            <person name="Hayes R.D."/>
            <person name="Graham S.W."/>
            <person name="Gunter L.E."/>
            <person name="McDaniel S.F."/>
            <person name="Hoernstein S.N.W."/>
            <person name="Larsson A."/>
            <person name="Li F.W."/>
            <person name="Perroud P.F."/>
            <person name="Phillips J."/>
            <person name="Ranjan P."/>
            <person name="Rokshar D.S."/>
            <person name="Rothfels C.J."/>
            <person name="Schneider L."/>
            <person name="Shu S."/>
            <person name="Stevenson D.W."/>
            <person name="Thummler F."/>
            <person name="Tillich M."/>
            <person name="Villarreal Aguilar J.C."/>
            <person name="Widiez T."/>
            <person name="Wong G.K."/>
            <person name="Wymore A."/>
            <person name="Zhang Y."/>
            <person name="Zimmer A.D."/>
            <person name="Quatrano R.S."/>
            <person name="Mayer K.F.X."/>
            <person name="Goodstein D."/>
            <person name="Casacuberta J.M."/>
            <person name="Vandepoele K."/>
            <person name="Reski R."/>
            <person name="Cuming A.C."/>
            <person name="Tuskan G.A."/>
            <person name="Maumus F."/>
            <person name="Salse J."/>
            <person name="Schmutz J."/>
            <person name="Rensing S.A."/>
        </authorList>
    </citation>
    <scope>NUCLEOTIDE SEQUENCE [LARGE SCALE GENOMIC DNA]</scope>
    <source>
        <strain evidence="2 3">cv. Gransden 2004</strain>
    </source>
</reference>
<dbReference type="InParanoid" id="A0A2K1L0T1"/>
<reference evidence="2" key="3">
    <citation type="submission" date="2020-12" db="UniProtKB">
        <authorList>
            <consortium name="EnsemblPlants"/>
        </authorList>
    </citation>
    <scope>IDENTIFICATION</scope>
</reference>
<reference evidence="1 3" key="1">
    <citation type="journal article" date="2008" name="Science">
        <title>The Physcomitrella genome reveals evolutionary insights into the conquest of land by plants.</title>
        <authorList>
            <person name="Rensing S."/>
            <person name="Lang D."/>
            <person name="Zimmer A."/>
            <person name="Terry A."/>
            <person name="Salamov A."/>
            <person name="Shapiro H."/>
            <person name="Nishiyama T."/>
            <person name="Perroud P.-F."/>
            <person name="Lindquist E."/>
            <person name="Kamisugi Y."/>
            <person name="Tanahashi T."/>
            <person name="Sakakibara K."/>
            <person name="Fujita T."/>
            <person name="Oishi K."/>
            <person name="Shin-I T."/>
            <person name="Kuroki Y."/>
            <person name="Toyoda A."/>
            <person name="Suzuki Y."/>
            <person name="Hashimoto A."/>
            <person name="Yamaguchi K."/>
            <person name="Sugano A."/>
            <person name="Kohara Y."/>
            <person name="Fujiyama A."/>
            <person name="Anterola A."/>
            <person name="Aoki S."/>
            <person name="Ashton N."/>
            <person name="Barbazuk W.B."/>
            <person name="Barker E."/>
            <person name="Bennetzen J."/>
            <person name="Bezanilla M."/>
            <person name="Blankenship R."/>
            <person name="Cho S.H."/>
            <person name="Dutcher S."/>
            <person name="Estelle M."/>
            <person name="Fawcett J.A."/>
            <person name="Gundlach H."/>
            <person name="Hanada K."/>
            <person name="Heyl A."/>
            <person name="Hicks K.A."/>
            <person name="Hugh J."/>
            <person name="Lohr M."/>
            <person name="Mayer K."/>
            <person name="Melkozernov A."/>
            <person name="Murata T."/>
            <person name="Nelson D."/>
            <person name="Pils B."/>
            <person name="Prigge M."/>
            <person name="Reiss B."/>
            <person name="Renner T."/>
            <person name="Rombauts S."/>
            <person name="Rushton P."/>
            <person name="Sanderfoot A."/>
            <person name="Schween G."/>
            <person name="Shiu S.-H."/>
            <person name="Stueber K."/>
            <person name="Theodoulou F.L."/>
            <person name="Tu H."/>
            <person name="Van de Peer Y."/>
            <person name="Verrier P.J."/>
            <person name="Waters E."/>
            <person name="Wood A."/>
            <person name="Yang L."/>
            <person name="Cove D."/>
            <person name="Cuming A."/>
            <person name="Hasebe M."/>
            <person name="Lucas S."/>
            <person name="Mishler D.B."/>
            <person name="Reski R."/>
            <person name="Grigoriev I."/>
            <person name="Quatrano R.S."/>
            <person name="Boore J.L."/>
        </authorList>
    </citation>
    <scope>NUCLEOTIDE SEQUENCE [LARGE SCALE GENOMIC DNA]</scope>
    <source>
        <strain evidence="2 3">cv. Gransden 2004</strain>
    </source>
</reference>
<name>A0A2K1L0T1_PHYPA</name>
<dbReference type="EMBL" id="ABEU02000002">
    <property type="protein sequence ID" value="PNR59634.1"/>
    <property type="molecule type" value="Genomic_DNA"/>
</dbReference>
<gene>
    <name evidence="1" type="ORF">PHYPA_002426</name>
</gene>
<organism evidence="1">
    <name type="scientific">Physcomitrium patens</name>
    <name type="common">Spreading-leaved earth moss</name>
    <name type="synonym">Physcomitrella patens</name>
    <dbReference type="NCBI Taxonomy" id="3218"/>
    <lineage>
        <taxon>Eukaryota</taxon>
        <taxon>Viridiplantae</taxon>
        <taxon>Streptophyta</taxon>
        <taxon>Embryophyta</taxon>
        <taxon>Bryophyta</taxon>
        <taxon>Bryophytina</taxon>
        <taxon>Bryopsida</taxon>
        <taxon>Funariidae</taxon>
        <taxon>Funariales</taxon>
        <taxon>Funariaceae</taxon>
        <taxon>Physcomitrium</taxon>
    </lineage>
</organism>
<protein>
    <submittedName>
        <fullName evidence="1 2">Uncharacterized protein</fullName>
    </submittedName>
</protein>
<keyword evidence="3" id="KW-1185">Reference proteome</keyword>
<evidence type="ECO:0000313" key="1">
    <source>
        <dbReference type="EMBL" id="PNR59634.1"/>
    </source>
</evidence>
<evidence type="ECO:0000313" key="2">
    <source>
        <dbReference type="EnsemblPlants" id="Pp3c2_9330V3.1"/>
    </source>
</evidence>
<proteinExistence type="predicted"/>
<dbReference type="AlphaFoldDB" id="A0A2K1L0T1"/>
<accession>A0A2K1L0T1</accession>
<dbReference type="Proteomes" id="UP000006727">
    <property type="component" value="Chromosome 2"/>
</dbReference>
<sequence>MGIGGQECVFTTGHALRTVLRGSNPDCLCPPHRNMSIADSVLLLLLQQASGVQKVLVTGIASVSVQPSISAPKFCLSDDAK</sequence>
<evidence type="ECO:0000313" key="3">
    <source>
        <dbReference type="Proteomes" id="UP000006727"/>
    </source>
</evidence>